<dbReference type="InterPro" id="IPR016181">
    <property type="entry name" value="Acyl_CoA_acyltransferase"/>
</dbReference>
<organism evidence="4 5">
    <name type="scientific">Riccia sorocarpa</name>
    <dbReference type="NCBI Taxonomy" id="122646"/>
    <lineage>
        <taxon>Eukaryota</taxon>
        <taxon>Viridiplantae</taxon>
        <taxon>Streptophyta</taxon>
        <taxon>Embryophyta</taxon>
        <taxon>Marchantiophyta</taxon>
        <taxon>Marchantiopsida</taxon>
        <taxon>Marchantiidae</taxon>
        <taxon>Marchantiales</taxon>
        <taxon>Ricciaceae</taxon>
        <taxon>Riccia</taxon>
    </lineage>
</organism>
<dbReference type="AlphaFoldDB" id="A0ABD3HS71"/>
<comment type="caution">
    <text evidence="4">The sequence shown here is derived from an EMBL/GenBank/DDBJ whole genome shotgun (WGS) entry which is preliminary data.</text>
</comment>
<dbReference type="GO" id="GO:0016746">
    <property type="term" value="F:acyltransferase activity"/>
    <property type="evidence" value="ECO:0007669"/>
    <property type="project" value="UniProtKB-KW"/>
</dbReference>
<keyword evidence="2" id="KW-0012">Acyltransferase</keyword>
<dbReference type="CDD" id="cd04301">
    <property type="entry name" value="NAT_SF"/>
    <property type="match status" value="1"/>
</dbReference>
<accession>A0ABD3HS71</accession>
<dbReference type="InterPro" id="IPR045039">
    <property type="entry name" value="NSI-like"/>
</dbReference>
<dbReference type="InterPro" id="IPR000182">
    <property type="entry name" value="GNAT_dom"/>
</dbReference>
<evidence type="ECO:0000313" key="4">
    <source>
        <dbReference type="EMBL" id="KAL3694303.1"/>
    </source>
</evidence>
<gene>
    <name evidence="4" type="ORF">R1sor_007954</name>
</gene>
<dbReference type="PANTHER" id="PTHR43626:SF4">
    <property type="entry name" value="GCN5-RELATED N-ACETYLTRANSFERASE 2, CHLOROPLASTIC"/>
    <property type="match status" value="1"/>
</dbReference>
<keyword evidence="5" id="KW-1185">Reference proteome</keyword>
<dbReference type="SUPFAM" id="SSF55729">
    <property type="entry name" value="Acyl-CoA N-acyltransferases (Nat)"/>
    <property type="match status" value="1"/>
</dbReference>
<dbReference type="EMBL" id="JBJQOH010000003">
    <property type="protein sequence ID" value="KAL3694303.1"/>
    <property type="molecule type" value="Genomic_DNA"/>
</dbReference>
<reference evidence="4 5" key="1">
    <citation type="submission" date="2024-09" db="EMBL/GenBank/DDBJ databases">
        <title>Chromosome-scale assembly of Riccia sorocarpa.</title>
        <authorList>
            <person name="Paukszto L."/>
        </authorList>
    </citation>
    <scope>NUCLEOTIDE SEQUENCE [LARGE SCALE GENOMIC DNA]</scope>
    <source>
        <strain evidence="4">LP-2024</strain>
        <tissue evidence="4">Aerial parts of the thallus</tissue>
    </source>
</reference>
<keyword evidence="1" id="KW-0808">Transferase</keyword>
<dbReference type="Proteomes" id="UP001633002">
    <property type="component" value="Unassembled WGS sequence"/>
</dbReference>
<dbReference type="GO" id="GO:0005737">
    <property type="term" value="C:cytoplasm"/>
    <property type="evidence" value="ECO:0007669"/>
    <property type="project" value="UniProtKB-ARBA"/>
</dbReference>
<evidence type="ECO:0000259" key="3">
    <source>
        <dbReference type="PROSITE" id="PS51186"/>
    </source>
</evidence>
<dbReference type="PANTHER" id="PTHR43626">
    <property type="entry name" value="ACYL-COA N-ACYLTRANSFERASE"/>
    <property type="match status" value="1"/>
</dbReference>
<evidence type="ECO:0000256" key="2">
    <source>
        <dbReference type="ARBA" id="ARBA00023315"/>
    </source>
</evidence>
<dbReference type="PROSITE" id="PS51186">
    <property type="entry name" value="GNAT"/>
    <property type="match status" value="1"/>
</dbReference>
<protein>
    <recommendedName>
        <fullName evidence="3">N-acetyltransferase domain-containing protein</fullName>
    </recommendedName>
</protein>
<evidence type="ECO:0000313" key="5">
    <source>
        <dbReference type="Proteomes" id="UP001633002"/>
    </source>
</evidence>
<name>A0ABD3HS71_9MARC</name>
<dbReference type="Gene3D" id="3.40.630.30">
    <property type="match status" value="1"/>
</dbReference>
<sequence length="283" mass="31441">MTQQLSVGHFKSFLWLPHAAAGKHRGASVLLACPVHSFWTSPGSLVCSHGREDWKARASLWDSLRSGLLKTSSPPSKELLVENEEDPEPETDEVVLVEKVQKDGTIEKIVFTSGAEVDVFELERLCTKVGWPWRPPSKVESALKNSYMVASLHLLRIAPSTEEGDEPVEKRELIGMARATSDHAFNATIWDVLVDPLFQGQGLGKALVEQMVRALLRRDIGNITLFADAQVVDFYKTVGFQADPEGIKAMLWLLANAVVGFYEGLGFQADPDGIKGMFWYPRY</sequence>
<proteinExistence type="predicted"/>
<dbReference type="FunFam" id="3.40.630.30:FF:000059">
    <property type="entry name" value="Putative acetyltransferase NSI"/>
    <property type="match status" value="1"/>
</dbReference>
<feature type="domain" description="N-acetyltransferase" evidence="3">
    <location>
        <begin position="109"/>
        <end position="268"/>
    </location>
</feature>
<dbReference type="Pfam" id="PF00583">
    <property type="entry name" value="Acetyltransf_1"/>
    <property type="match status" value="1"/>
</dbReference>
<evidence type="ECO:0000256" key="1">
    <source>
        <dbReference type="ARBA" id="ARBA00022679"/>
    </source>
</evidence>